<accession>A0A1Y6G0F6</accession>
<dbReference type="RefSeq" id="WP_021319979.1">
    <property type="nucleotide sequence ID" value="NZ_FXWL01000007.1"/>
</dbReference>
<proteinExistence type="predicted"/>
<evidence type="ECO:0000313" key="2">
    <source>
        <dbReference type="Proteomes" id="UP000194469"/>
    </source>
</evidence>
<dbReference type="AlphaFoldDB" id="A0A1Y6G0F6"/>
<sequence length="42" mass="4803">MSHRLFAQLAFERALGNAAIEALATALNDKDHFDAESMWRKR</sequence>
<name>A0A1Y6G0F6_9SPHN</name>
<dbReference type="Proteomes" id="UP000194469">
    <property type="component" value="Unassembled WGS sequence"/>
</dbReference>
<organism evidence="1 2">
    <name type="scientific">Sphingopyxis terrae subsp. ummariensis</name>
    <dbReference type="NCBI Taxonomy" id="429001"/>
    <lineage>
        <taxon>Bacteria</taxon>
        <taxon>Pseudomonadati</taxon>
        <taxon>Pseudomonadota</taxon>
        <taxon>Alphaproteobacteria</taxon>
        <taxon>Sphingomonadales</taxon>
        <taxon>Sphingomonadaceae</taxon>
        <taxon>Sphingopyxis</taxon>
    </lineage>
</organism>
<gene>
    <name evidence="1" type="ORF">SAMN06295984_3482</name>
</gene>
<dbReference type="GeneID" id="303003592"/>
<dbReference type="EMBL" id="FXWL01000007">
    <property type="protein sequence ID" value="SMQ79632.1"/>
    <property type="molecule type" value="Genomic_DNA"/>
</dbReference>
<reference evidence="2" key="1">
    <citation type="submission" date="2017-04" db="EMBL/GenBank/DDBJ databases">
        <authorList>
            <person name="Varghese N."/>
            <person name="Submissions S."/>
        </authorList>
    </citation>
    <scope>NUCLEOTIDE SEQUENCE [LARGE SCALE GENOMIC DNA]</scope>
    <source>
        <strain evidence="2">UI2</strain>
    </source>
</reference>
<evidence type="ECO:0000313" key="1">
    <source>
        <dbReference type="EMBL" id="SMQ79632.1"/>
    </source>
</evidence>
<keyword evidence="2" id="KW-1185">Reference proteome</keyword>
<protein>
    <submittedName>
        <fullName evidence="1">Uncharacterized protein</fullName>
    </submittedName>
</protein>